<keyword evidence="1" id="KW-0677">Repeat</keyword>
<comment type="caution">
    <text evidence="5">The sequence shown here is derived from an EMBL/GenBank/DDBJ whole genome shotgun (WGS) entry which is preliminary data.</text>
</comment>
<reference evidence="5 6" key="1">
    <citation type="journal article" date="2023" name="J. Hered.">
        <title>Chromosome-level genome of the wood stork (Mycteria americana) provides insight into avian chromosome evolution.</title>
        <authorList>
            <person name="Flamio R. Jr."/>
            <person name="Ramstad K.M."/>
        </authorList>
    </citation>
    <scope>NUCLEOTIDE SEQUENCE [LARGE SCALE GENOMIC DNA]</scope>
    <source>
        <strain evidence="5">JAX WOST 10</strain>
    </source>
</reference>
<feature type="domain" description="Maestro/Maestro-like HEAT-repeats" evidence="4">
    <location>
        <begin position="393"/>
        <end position="535"/>
    </location>
</feature>
<dbReference type="InterPro" id="IPR016024">
    <property type="entry name" value="ARM-type_fold"/>
</dbReference>
<dbReference type="Pfam" id="PF21047">
    <property type="entry name" value="HEAT_Maestro"/>
    <property type="match status" value="2"/>
</dbReference>
<accession>A0AAN7NL98</accession>
<dbReference type="Gene3D" id="1.25.10.10">
    <property type="entry name" value="Leucine-rich Repeat Variant"/>
    <property type="match status" value="2"/>
</dbReference>
<evidence type="ECO:0000256" key="2">
    <source>
        <dbReference type="SAM" id="MobiDB-lite"/>
    </source>
</evidence>
<evidence type="ECO:0000259" key="3">
    <source>
        <dbReference type="Pfam" id="PF21047"/>
    </source>
</evidence>
<feature type="domain" description="Maestro/Maestro-like HEAT-repeats" evidence="4">
    <location>
        <begin position="1271"/>
        <end position="1485"/>
    </location>
</feature>
<evidence type="ECO:0000313" key="5">
    <source>
        <dbReference type="EMBL" id="KAK4817780.1"/>
    </source>
</evidence>
<dbReference type="InterPro" id="IPR045206">
    <property type="entry name" value="Maestro_heat-like_prot"/>
</dbReference>
<dbReference type="SUPFAM" id="SSF48371">
    <property type="entry name" value="ARM repeat"/>
    <property type="match status" value="3"/>
</dbReference>
<protein>
    <submittedName>
        <fullName evidence="5">Uncharacterized protein</fullName>
    </submittedName>
</protein>
<evidence type="ECO:0000256" key="1">
    <source>
        <dbReference type="ARBA" id="ARBA00022737"/>
    </source>
</evidence>
<gene>
    <name evidence="5" type="ORF">QYF61_027003</name>
</gene>
<feature type="domain" description="Maestro-like HEAT-repeats" evidence="3">
    <location>
        <begin position="55"/>
        <end position="202"/>
    </location>
</feature>
<dbReference type="InterPro" id="IPR011989">
    <property type="entry name" value="ARM-like"/>
</dbReference>
<feature type="domain" description="Maestro/Maestro-like HEAT-repeats" evidence="4">
    <location>
        <begin position="607"/>
        <end position="678"/>
    </location>
</feature>
<dbReference type="PANTHER" id="PTHR23120">
    <property type="entry name" value="MAESTRO-RELATED HEAT DOMAIN-CONTAINING"/>
    <property type="match status" value="1"/>
</dbReference>
<dbReference type="Proteomes" id="UP001333110">
    <property type="component" value="Unassembled WGS sequence"/>
</dbReference>
<dbReference type="Pfam" id="PF23227">
    <property type="entry name" value="HEAT_MROH2B_C"/>
    <property type="match status" value="3"/>
</dbReference>
<organism evidence="5 6">
    <name type="scientific">Mycteria americana</name>
    <name type="common">Wood stork</name>
    <dbReference type="NCBI Taxonomy" id="33587"/>
    <lineage>
        <taxon>Eukaryota</taxon>
        <taxon>Metazoa</taxon>
        <taxon>Chordata</taxon>
        <taxon>Craniata</taxon>
        <taxon>Vertebrata</taxon>
        <taxon>Euteleostomi</taxon>
        <taxon>Archelosauria</taxon>
        <taxon>Archosauria</taxon>
        <taxon>Dinosauria</taxon>
        <taxon>Saurischia</taxon>
        <taxon>Theropoda</taxon>
        <taxon>Coelurosauria</taxon>
        <taxon>Aves</taxon>
        <taxon>Neognathae</taxon>
        <taxon>Neoaves</taxon>
        <taxon>Aequornithes</taxon>
        <taxon>Ciconiiformes</taxon>
        <taxon>Ciconiidae</taxon>
        <taxon>Mycteria</taxon>
    </lineage>
</organism>
<keyword evidence="6" id="KW-1185">Reference proteome</keyword>
<dbReference type="InterPro" id="IPR048465">
    <property type="entry name" value="Maestro-like_HEAT"/>
</dbReference>
<dbReference type="EMBL" id="JAUNZN010000008">
    <property type="protein sequence ID" value="KAK4817780.1"/>
    <property type="molecule type" value="Genomic_DNA"/>
</dbReference>
<evidence type="ECO:0000313" key="6">
    <source>
        <dbReference type="Proteomes" id="UP001333110"/>
    </source>
</evidence>
<dbReference type="GO" id="GO:0005737">
    <property type="term" value="C:cytoplasm"/>
    <property type="evidence" value="ECO:0007669"/>
    <property type="project" value="TreeGrafter"/>
</dbReference>
<dbReference type="InterPro" id="IPR055406">
    <property type="entry name" value="HEAT_Maestro"/>
</dbReference>
<evidence type="ECO:0000259" key="4">
    <source>
        <dbReference type="Pfam" id="PF23227"/>
    </source>
</evidence>
<proteinExistence type="predicted"/>
<name>A0AAN7NL98_MYCAM</name>
<feature type="region of interest" description="Disordered" evidence="2">
    <location>
        <begin position="773"/>
        <end position="797"/>
    </location>
</feature>
<feature type="domain" description="Maestro-like HEAT-repeats" evidence="3">
    <location>
        <begin position="958"/>
        <end position="1081"/>
    </location>
</feature>
<dbReference type="PANTHER" id="PTHR23120:SF42">
    <property type="entry name" value="MAESTRO HEAT-LIKE REPEAT FAMILY MEMBER 3"/>
    <property type="match status" value="1"/>
</dbReference>
<sequence length="1561" mass="175891">MAERPPSVPRLAWVVEQGEEEEEKSPGAASAWQLDEVEEVQLLQADAAWDLLEEEQDQEQTHALVHIRAQMFWELLKPSEREDATITTIERMADSDSYNAEACAAMLDVLVGSGASNLEHHSNSQPCLLQVPRIVRCIYRWLASNTDVSAEHRLDNILLELTYAHHHDVVATLLRCAPLCDRAAATMWRVMASTSRTAEVVLLELLCVLQDWPLHSTFTSDGDNTDIFALAATRALWEILRPPRCPESLKARFPRLLLALLFQIFFSTEQMPEEVNTFWRKCQQEGCLPTSPNRFVVLTVKALLCRLEYEEVVFEFERKRGWDTLLNAETCHCAMGLLARELRGISRSLCYWIVYYLVQLLSRKKPRWEVPAMAFLVELLACPDIRGRDDRILRLLARYLRSECRVMHRLVLRGLIALCMTPSMAKRMRLLLQSLIELLDDEDGEVVEMTLFVLRKVLLAADNPMAGPVALQLAERLQPLFDNDSNYVRLFSIYLFRHVMELVVDVGKQPLKTHVQQSLIPLLCHLHDENQRVAEVRISDLLVSPWEVARLPPALAPHALQRCSLLSWPWLESSSSGGPLSCCPGSIRCLRWELTSSSARAPNPPMEASRKTLLEATKFLKKRKLTQLLEREQAQARAVGECLLAENRSTADEYLHQTLPYLQSPQEPMREAAIRFIGEPQTPGVPPCPTAAWPQPRLLHRQQASALWPWSPDCPMRGQGLAGRQVRGQREKRQVIYEVPRGHDGIGRDGVGLQGAPANPPRSLLTRVRGAFPTSLPSLRQEASRPGLSGMAERPPSVPRLAWVAEQEEKEEEKGAGAAPAWQPEEVEEVQLLQAGEWLSWATGLVAAAGLAPSHPPWTSPGKEGMGLFPTAGLRPCSIHWALPAPSGGQRDGAQCPHQPLSQGWPCLGSSVGLGHVLQPLPQPLSSACAASLPDAAWDLPEEQQEQEQNRALVHIRAQMFWESRKPSEREDATITAIERMADSDSYNAEACAAMLDVLVGSGASNLEHVPRIVRCIYRWLASNTDVSAKHRLDNILLELTHAHHRDVVATLLRCAPSCDRAAATMWRVMVSTSRTAEMVLLELLYVLQDWPLHSTFTSDGDNTDIFALAATRALWEILRLPRCPQRLKARFSSLFVALLFQIFFSTEQMPEEINTFWRKCQQEGCLPTSPNRFVVLTVKALLCRLEYEELVFEFERKRGWDTLLNAETCHCAMGLLARVLRVFSRSLCYSIAHYLVQLLGRKDVHWEVPAMAFLVELLACPDIMGRNDRILQLLQTYLWSECRVMHRLVLRGLIALCTTPSMAKRMRFLLQSLIELLQDEDGEVVQMTLFVLRKVLLAADIPMAGPVALRLAERLRPLFDNDSNYVRLFSIYLFRHVMELVVDVGKQPLKTHVQQSLIPLLCHLHDENQHVAEASRKTLLEATKFLKKRELTQLLEREQAQARAVGECLLAENRSTADEYLHQTLPYLQSPQEPMREAAIRFIGEPQTPGVPPCPTAAWPQPRLLHRQQASALWPWSPDCPMRGQGAHGAACRPLPPLPLGVTLGECPRLSPAGKLCCWG</sequence>